<comment type="similarity">
    <text evidence="9">Belongs to the TrpF family.</text>
</comment>
<dbReference type="GO" id="GO:0004640">
    <property type="term" value="F:phosphoribosylanthranilate isomerase activity"/>
    <property type="evidence" value="ECO:0007669"/>
    <property type="project" value="UniProtKB-UniRule"/>
</dbReference>
<evidence type="ECO:0000256" key="6">
    <source>
        <dbReference type="ARBA" id="ARBA00022822"/>
    </source>
</evidence>
<evidence type="ECO:0000313" key="12">
    <source>
        <dbReference type="Proteomes" id="UP000189666"/>
    </source>
</evidence>
<keyword evidence="5 9" id="KW-0028">Amino-acid biosynthesis</keyword>
<feature type="domain" description="N-(5'phosphoribosyl) anthranilate isomerase (PRAI)" evidence="10">
    <location>
        <begin position="4"/>
        <end position="188"/>
    </location>
</feature>
<accession>A0A1U9RRH7</accession>
<evidence type="ECO:0000256" key="3">
    <source>
        <dbReference type="ARBA" id="ARBA00012572"/>
    </source>
</evidence>
<sequence length="189" mass="22485">MKIKFCGVKNKKDIKKSIICSANLIGFNFYKKSKRFLTESFIPLIKIIPSFIYKVALFVNEEYNIINNIKKYFDILQFHGNESFNFCELFKKKYIKTIKLNEKKDFNVFYNSKNFFSFLIDKKNINYGGCGKQYKNFKNLKKKIFFISGGINLFNYNTKSLFSNCFNIDICSSLEYKNLKNIKKMVKIY</sequence>
<dbReference type="PANTHER" id="PTHR42894">
    <property type="entry name" value="N-(5'-PHOSPHORIBOSYL)ANTHRANILATE ISOMERASE"/>
    <property type="match status" value="1"/>
</dbReference>
<proteinExistence type="inferred from homology"/>
<evidence type="ECO:0000256" key="9">
    <source>
        <dbReference type="HAMAP-Rule" id="MF_00135"/>
    </source>
</evidence>
<evidence type="ECO:0000259" key="10">
    <source>
        <dbReference type="Pfam" id="PF00697"/>
    </source>
</evidence>
<dbReference type="InterPro" id="IPR013785">
    <property type="entry name" value="Aldolase_TIM"/>
</dbReference>
<dbReference type="UniPathway" id="UPA00035">
    <property type="reaction ID" value="UER00042"/>
</dbReference>
<dbReference type="EC" id="5.3.1.24" evidence="3 9"/>
<evidence type="ECO:0000256" key="1">
    <source>
        <dbReference type="ARBA" id="ARBA00001164"/>
    </source>
</evidence>
<keyword evidence="7 9" id="KW-0057">Aromatic amino acid biosynthesis</keyword>
<name>A0A1U9RRH7_CARRU</name>
<dbReference type="Gene3D" id="3.20.20.70">
    <property type="entry name" value="Aldolase class I"/>
    <property type="match status" value="1"/>
</dbReference>
<dbReference type="AlphaFoldDB" id="A0A1U9RRH7"/>
<dbReference type="Proteomes" id="UP000189666">
    <property type="component" value="Chromosome"/>
</dbReference>
<evidence type="ECO:0000256" key="5">
    <source>
        <dbReference type="ARBA" id="ARBA00022605"/>
    </source>
</evidence>
<dbReference type="InterPro" id="IPR011060">
    <property type="entry name" value="RibuloseP-bd_barrel"/>
</dbReference>
<dbReference type="HAMAP" id="MF_00135">
    <property type="entry name" value="PRAI"/>
    <property type="match status" value="1"/>
</dbReference>
<dbReference type="SUPFAM" id="SSF51366">
    <property type="entry name" value="Ribulose-phoshate binding barrel"/>
    <property type="match status" value="1"/>
</dbReference>
<evidence type="ECO:0000313" key="11">
    <source>
        <dbReference type="EMBL" id="AQU89518.1"/>
    </source>
</evidence>
<reference evidence="11 12" key="1">
    <citation type="submission" date="2017-02" db="EMBL/GenBank/DDBJ databases">
        <title>Complete Genome of Candidatus Carsonella ruddii strain BC, a Nutritional Endosymbiont of Bactericera cockerelli.</title>
        <authorList>
            <person name="Riley A.B."/>
            <person name="Kim D.H."/>
            <person name="Hansen A.K."/>
        </authorList>
    </citation>
    <scope>NUCLEOTIDE SEQUENCE [LARGE SCALE GENOMIC DNA]</scope>
    <source>
        <strain evidence="11 12">BC</strain>
    </source>
</reference>
<comment type="catalytic activity">
    <reaction evidence="1 9">
        <text>N-(5-phospho-beta-D-ribosyl)anthranilate = 1-(2-carboxyphenylamino)-1-deoxy-D-ribulose 5-phosphate</text>
        <dbReference type="Rhea" id="RHEA:21540"/>
        <dbReference type="ChEBI" id="CHEBI:18277"/>
        <dbReference type="ChEBI" id="CHEBI:58613"/>
        <dbReference type="EC" id="5.3.1.24"/>
    </reaction>
</comment>
<gene>
    <name evidence="9" type="primary">trpF</name>
    <name evidence="11" type="ORF">BW244_0100</name>
</gene>
<evidence type="ECO:0000256" key="7">
    <source>
        <dbReference type="ARBA" id="ARBA00023141"/>
    </source>
</evidence>
<dbReference type="InterPro" id="IPR044643">
    <property type="entry name" value="TrpF_fam"/>
</dbReference>
<evidence type="ECO:0000256" key="4">
    <source>
        <dbReference type="ARBA" id="ARBA00022272"/>
    </source>
</evidence>
<evidence type="ECO:0000256" key="2">
    <source>
        <dbReference type="ARBA" id="ARBA00004664"/>
    </source>
</evidence>
<dbReference type="Pfam" id="PF00697">
    <property type="entry name" value="PRAI"/>
    <property type="match status" value="1"/>
</dbReference>
<evidence type="ECO:0000256" key="8">
    <source>
        <dbReference type="ARBA" id="ARBA00023235"/>
    </source>
</evidence>
<dbReference type="PANTHER" id="PTHR42894:SF1">
    <property type="entry name" value="N-(5'-PHOSPHORIBOSYL)ANTHRANILATE ISOMERASE"/>
    <property type="match status" value="1"/>
</dbReference>
<dbReference type="EMBL" id="CP019943">
    <property type="protein sequence ID" value="AQU89518.1"/>
    <property type="molecule type" value="Genomic_DNA"/>
</dbReference>
<comment type="pathway">
    <text evidence="2 9">Amino-acid biosynthesis; L-tryptophan biosynthesis; L-tryptophan from chorismate: step 3/5.</text>
</comment>
<dbReference type="InterPro" id="IPR001240">
    <property type="entry name" value="PRAI_dom"/>
</dbReference>
<dbReference type="RefSeq" id="WP_211118352.1">
    <property type="nucleotide sequence ID" value="NZ_CP019943.1"/>
</dbReference>
<organism evidence="11 12">
    <name type="scientific">Carsonella ruddii</name>
    <dbReference type="NCBI Taxonomy" id="114186"/>
    <lineage>
        <taxon>Bacteria</taxon>
        <taxon>Pseudomonadati</taxon>
        <taxon>Pseudomonadota</taxon>
        <taxon>Gammaproteobacteria</taxon>
        <taxon>Oceanospirillales</taxon>
        <taxon>Halomonadaceae</taxon>
        <taxon>Zymobacter group</taxon>
        <taxon>Candidatus Carsonella</taxon>
    </lineage>
</organism>
<protein>
    <recommendedName>
        <fullName evidence="4 9">N-(5'-phosphoribosyl)anthranilate isomerase</fullName>
        <shortName evidence="9">PRAI</shortName>
        <ecNumber evidence="3 9">5.3.1.24</ecNumber>
    </recommendedName>
</protein>
<keyword evidence="8 9" id="KW-0413">Isomerase</keyword>
<dbReference type="GO" id="GO:0000162">
    <property type="term" value="P:L-tryptophan biosynthetic process"/>
    <property type="evidence" value="ECO:0007669"/>
    <property type="project" value="UniProtKB-UniRule"/>
</dbReference>
<keyword evidence="6 9" id="KW-0822">Tryptophan biosynthesis</keyword>